<keyword evidence="5" id="KW-1185">Reference proteome</keyword>
<sequence>MENKTGEFVDLYCPRKFSASNRIIHAEDHASIQLSIAEVDPQTVEEYIRRIQNMITKLGLTAAMEKLRRVHPDITCPEDLLDLNSFEESPFHYSTSLRALLIHGTALRSGESRGLVPRRSPRRWVHGGPK</sequence>
<gene>
    <name evidence="4" type="ORF">ILUMI_05247</name>
</gene>
<accession>A0A8K0D7N1</accession>
<evidence type="ECO:0000256" key="3">
    <source>
        <dbReference type="ARBA" id="ARBA00023274"/>
    </source>
</evidence>
<dbReference type="InterPro" id="IPR038579">
    <property type="entry name" value="Ribosomal_eS21_sf"/>
</dbReference>
<dbReference type="AlphaFoldDB" id="A0A8K0D7N1"/>
<dbReference type="GO" id="GO:1990904">
    <property type="term" value="C:ribonucleoprotein complex"/>
    <property type="evidence" value="ECO:0007669"/>
    <property type="project" value="UniProtKB-KW"/>
</dbReference>
<name>A0A8K0D7N1_IGNLU</name>
<organism evidence="4 5">
    <name type="scientific">Ignelater luminosus</name>
    <name type="common">Cucubano</name>
    <name type="synonym">Pyrophorus luminosus</name>
    <dbReference type="NCBI Taxonomy" id="2038154"/>
    <lineage>
        <taxon>Eukaryota</taxon>
        <taxon>Metazoa</taxon>
        <taxon>Ecdysozoa</taxon>
        <taxon>Arthropoda</taxon>
        <taxon>Hexapoda</taxon>
        <taxon>Insecta</taxon>
        <taxon>Pterygota</taxon>
        <taxon>Neoptera</taxon>
        <taxon>Endopterygota</taxon>
        <taxon>Coleoptera</taxon>
        <taxon>Polyphaga</taxon>
        <taxon>Elateriformia</taxon>
        <taxon>Elateroidea</taxon>
        <taxon>Elateridae</taxon>
        <taxon>Agrypninae</taxon>
        <taxon>Pyrophorini</taxon>
        <taxon>Ignelater</taxon>
    </lineage>
</organism>
<dbReference type="InterPro" id="IPR001931">
    <property type="entry name" value="Ribosomal_eS21"/>
</dbReference>
<dbReference type="GO" id="GO:0005840">
    <property type="term" value="C:ribosome"/>
    <property type="evidence" value="ECO:0007669"/>
    <property type="project" value="UniProtKB-KW"/>
</dbReference>
<protein>
    <submittedName>
        <fullName evidence="4">Uncharacterized protein</fullName>
    </submittedName>
</protein>
<reference evidence="4" key="1">
    <citation type="submission" date="2019-08" db="EMBL/GenBank/DDBJ databases">
        <title>The genome of the North American firefly Photinus pyralis.</title>
        <authorList>
            <consortium name="Photinus pyralis genome working group"/>
            <person name="Fallon T.R."/>
            <person name="Sander Lower S.E."/>
            <person name="Weng J.-K."/>
        </authorList>
    </citation>
    <scope>NUCLEOTIDE SEQUENCE</scope>
    <source>
        <strain evidence="4">TRF0915ILg1</strain>
        <tissue evidence="4">Whole body</tissue>
    </source>
</reference>
<evidence type="ECO:0000313" key="5">
    <source>
        <dbReference type="Proteomes" id="UP000801492"/>
    </source>
</evidence>
<dbReference type="Proteomes" id="UP000801492">
    <property type="component" value="Unassembled WGS sequence"/>
</dbReference>
<evidence type="ECO:0000256" key="1">
    <source>
        <dbReference type="ARBA" id="ARBA00010228"/>
    </source>
</evidence>
<dbReference type="Pfam" id="PF01249">
    <property type="entry name" value="Ribosomal_S21e"/>
    <property type="match status" value="1"/>
</dbReference>
<dbReference type="PANTHER" id="PTHR10442">
    <property type="entry name" value="40S RIBOSOMAL PROTEIN S21"/>
    <property type="match status" value="1"/>
</dbReference>
<comment type="caution">
    <text evidence="4">The sequence shown here is derived from an EMBL/GenBank/DDBJ whole genome shotgun (WGS) entry which is preliminary data.</text>
</comment>
<proteinExistence type="inferred from homology"/>
<keyword evidence="2" id="KW-0689">Ribosomal protein</keyword>
<dbReference type="GO" id="GO:0003735">
    <property type="term" value="F:structural constituent of ribosome"/>
    <property type="evidence" value="ECO:0007669"/>
    <property type="project" value="InterPro"/>
</dbReference>
<dbReference type="Gene3D" id="3.30.1230.20">
    <property type="match status" value="1"/>
</dbReference>
<evidence type="ECO:0000313" key="4">
    <source>
        <dbReference type="EMBL" id="KAF2900938.1"/>
    </source>
</evidence>
<keyword evidence="3" id="KW-0687">Ribonucleoprotein</keyword>
<comment type="similarity">
    <text evidence="1">Belongs to the eukaryotic ribosomal protein eS21 family.</text>
</comment>
<dbReference type="GO" id="GO:0006412">
    <property type="term" value="P:translation"/>
    <property type="evidence" value="ECO:0007669"/>
    <property type="project" value="InterPro"/>
</dbReference>
<dbReference type="EMBL" id="VTPC01001939">
    <property type="protein sequence ID" value="KAF2900938.1"/>
    <property type="molecule type" value="Genomic_DNA"/>
</dbReference>
<evidence type="ECO:0000256" key="2">
    <source>
        <dbReference type="ARBA" id="ARBA00022980"/>
    </source>
</evidence>
<dbReference type="OrthoDB" id="278325at2759"/>